<evidence type="ECO:0000256" key="1">
    <source>
        <dbReference type="SAM" id="SignalP"/>
    </source>
</evidence>
<dbReference type="Proteomes" id="UP001271007">
    <property type="component" value="Unassembled WGS sequence"/>
</dbReference>
<accession>A0AAJ0DI74</accession>
<feature type="domain" description="NTF2-like" evidence="2">
    <location>
        <begin position="38"/>
        <end position="182"/>
    </location>
</feature>
<evidence type="ECO:0000313" key="3">
    <source>
        <dbReference type="EMBL" id="KAK3050855.1"/>
    </source>
</evidence>
<keyword evidence="4" id="KW-1185">Reference proteome</keyword>
<dbReference type="AlphaFoldDB" id="A0AAJ0DI74"/>
<comment type="caution">
    <text evidence="3">The sequence shown here is derived from an EMBL/GenBank/DDBJ whole genome shotgun (WGS) entry which is preliminary data.</text>
</comment>
<dbReference type="Pfam" id="PF26534">
    <property type="entry name" value="NTF2_7"/>
    <property type="match status" value="1"/>
</dbReference>
<sequence>MRSFAIAAGFFAVAALASPVNVARGSDAEPCDDNAPPCMTYPQAQVVAQNFRQSIKNYSNESTIQHFTEDFVDYSASVNTLINGGCTGPVDLNAATFTGRENFMAGQGSQPAIPFKILNLYHTCDTVIIRWRSQGPGQEPEPVTGIIVIEAEYQANDTTDPWLIKTVYSEFNSGAWLVNLGVFTPTCPPPPPPSKRSITAN</sequence>
<protein>
    <recommendedName>
        <fullName evidence="2">NTF2-like domain-containing protein</fullName>
    </recommendedName>
</protein>
<dbReference type="EMBL" id="JAWDJX010000029">
    <property type="protein sequence ID" value="KAK3050855.1"/>
    <property type="molecule type" value="Genomic_DNA"/>
</dbReference>
<proteinExistence type="predicted"/>
<keyword evidence="1" id="KW-0732">Signal</keyword>
<feature type="signal peptide" evidence="1">
    <location>
        <begin position="1"/>
        <end position="25"/>
    </location>
</feature>
<feature type="chain" id="PRO_5042488157" description="NTF2-like domain-containing protein" evidence="1">
    <location>
        <begin position="26"/>
        <end position="201"/>
    </location>
</feature>
<dbReference type="InterPro" id="IPR058645">
    <property type="entry name" value="NTF2-like_dom_7"/>
</dbReference>
<name>A0AAJ0DI74_9PEZI</name>
<organism evidence="3 4">
    <name type="scientific">Extremus antarcticus</name>
    <dbReference type="NCBI Taxonomy" id="702011"/>
    <lineage>
        <taxon>Eukaryota</taxon>
        <taxon>Fungi</taxon>
        <taxon>Dikarya</taxon>
        <taxon>Ascomycota</taxon>
        <taxon>Pezizomycotina</taxon>
        <taxon>Dothideomycetes</taxon>
        <taxon>Dothideomycetidae</taxon>
        <taxon>Mycosphaerellales</taxon>
        <taxon>Extremaceae</taxon>
        <taxon>Extremus</taxon>
    </lineage>
</organism>
<reference evidence="3" key="1">
    <citation type="submission" date="2023-04" db="EMBL/GenBank/DDBJ databases">
        <title>Black Yeasts Isolated from many extreme environments.</title>
        <authorList>
            <person name="Coleine C."/>
            <person name="Stajich J.E."/>
            <person name="Selbmann L."/>
        </authorList>
    </citation>
    <scope>NUCLEOTIDE SEQUENCE</scope>
    <source>
        <strain evidence="3">CCFEE 5312</strain>
    </source>
</reference>
<evidence type="ECO:0000259" key="2">
    <source>
        <dbReference type="Pfam" id="PF26534"/>
    </source>
</evidence>
<evidence type="ECO:0000313" key="4">
    <source>
        <dbReference type="Proteomes" id="UP001271007"/>
    </source>
</evidence>
<gene>
    <name evidence="3" type="ORF">LTR09_007933</name>
</gene>